<name>A0A8H5GM26_9AGAR</name>
<dbReference type="GO" id="GO:0032991">
    <property type="term" value="C:protein-containing complex"/>
    <property type="evidence" value="ECO:0007669"/>
    <property type="project" value="UniProtKB-ARBA"/>
</dbReference>
<evidence type="ECO:0000313" key="9">
    <source>
        <dbReference type="Proteomes" id="UP000559256"/>
    </source>
</evidence>
<dbReference type="Proteomes" id="UP000559256">
    <property type="component" value="Unassembled WGS sequence"/>
</dbReference>
<dbReference type="GO" id="GO:0005524">
    <property type="term" value="F:ATP binding"/>
    <property type="evidence" value="ECO:0007669"/>
    <property type="project" value="InterPro"/>
</dbReference>
<dbReference type="GO" id="GO:0007094">
    <property type="term" value="P:mitotic spindle assembly checkpoint signaling"/>
    <property type="evidence" value="ECO:0007669"/>
    <property type="project" value="InterPro"/>
</dbReference>
<dbReference type="Pfam" id="PF08311">
    <property type="entry name" value="Mad3_BUB1_I"/>
    <property type="match status" value="1"/>
</dbReference>
<sequence>MDQDLKKQYDTYRSRIASIQDEDDPLAVYVEFVNWTIKNDDPNSELPRLLTEATKAFQKDARYSSDLRYLKLWIQYAHWGGYSPLSVFGYLYKHGIGKQYALLYEEYANVLEKGGKQTEANWVYLKGIENQARPLERLKSRYEEYRSRTASTSSKRPSKPTSSSSTHSTAESRYSVMLSPLPPGKREEELHFDMTLLYTPENGEYCIEEARTKSMGLLRKKWPILPPQPPARRGSAASSSSSSSSKDESRSDDPMDPNRTVAPRRKSLWAEPTVTINTREALNDVFGLYNSPTKTLKMGLGSKHAPVKEIEAVTSSSQIVKKPITAVNENESGFQPFVDENANVKKKENRPTQSAFTPFVDSEAKKKSGPAQRSAFSVKEVSTTRQNENDSYQAQTQFAPFVDPDSQNQAGPSRSARSAFAAKEVPTVRQKATENDSKGFPKVFSPEPRNEDVTENPPDYDPPKPKAVFSPFGDGSRAFKVFSRPSEADSLFVPKDLNGFSPLTDSKPTFTPFKDAEISAEPLAQKSDSSKPLAQAEGYEEEQSEDYSDDFDDDIPGDLEDEGDLPPGDEYQQQEEYDDEPSYREVPLGGRLGHFTPMTPITERTFEYTTTRSMQGSPGAHLRHIPENPDDEEMFVQEGNVEEEPAPENDEDSRRVPFKLVASRKDDSVVTALEQSTSRLTLAESLTLSSNFRPPNPCNPFDPPIISTLLSTRVHSDNHFFDLRDHECQKLDELQKFAKKSRKLSGTRSSGSSLDTPGSYSLNLSGQRFTVLEKLGEGGFGSVFKAKDQGSGPAEDEDSDFEDDDLDDEELSSIVALKVVKPRHLWEYHVLRRIHTALPQACRRSIILPHALYAFRDESYLVLDYCSQGSLLDIVNGAESAGVSQQGACLDELLVMFFTIELMRLLEAMHNSGFIHGDLKIDNCLLRLEELSPSEWASSYSPNGEQGWSSKGIKLIDFGRSIDTKLFPHGQQFIAEWETDEKDCVEIREGRPWTYQTDYFGLLSIVYCMFFGKYIQASALTKAGGRYKLATPLKRYWQTELWTRLFDLLLNPEMMRQDESLPITEELGEIKREMEGWLKANCNRTSGTLKGLLRKVEMYCLQ</sequence>
<evidence type="ECO:0000259" key="6">
    <source>
        <dbReference type="PROSITE" id="PS50011"/>
    </source>
</evidence>
<dbReference type="InterPro" id="IPR008271">
    <property type="entry name" value="Ser/Thr_kinase_AS"/>
</dbReference>
<keyword evidence="2" id="KW-0158">Chromosome</keyword>
<feature type="region of interest" description="Disordered" evidence="5">
    <location>
        <begin position="219"/>
        <end position="266"/>
    </location>
</feature>
<evidence type="ECO:0000259" key="7">
    <source>
        <dbReference type="PROSITE" id="PS51489"/>
    </source>
</evidence>
<dbReference type="GO" id="GO:0004672">
    <property type="term" value="F:protein kinase activity"/>
    <property type="evidence" value="ECO:0007669"/>
    <property type="project" value="InterPro"/>
</dbReference>
<dbReference type="CDD" id="cd13981">
    <property type="entry name" value="STKc_Bub1_BubR1"/>
    <property type="match status" value="1"/>
</dbReference>
<evidence type="ECO:0000256" key="4">
    <source>
        <dbReference type="ARBA" id="ARBA00023328"/>
    </source>
</evidence>
<accession>A0A8H5GM26</accession>
<dbReference type="PROSITE" id="PS50011">
    <property type="entry name" value="PROTEIN_KINASE_DOM"/>
    <property type="match status" value="1"/>
</dbReference>
<evidence type="ECO:0000256" key="5">
    <source>
        <dbReference type="SAM" id="MobiDB-lite"/>
    </source>
</evidence>
<feature type="compositionally biased region" description="Low complexity" evidence="5">
    <location>
        <begin position="148"/>
        <end position="175"/>
    </location>
</feature>
<feature type="compositionally biased region" description="Acidic residues" evidence="5">
    <location>
        <begin position="538"/>
        <end position="564"/>
    </location>
</feature>
<dbReference type="OrthoDB" id="248495at2759"/>
<dbReference type="Gene3D" id="1.25.40.430">
    <property type="match status" value="1"/>
</dbReference>
<evidence type="ECO:0000313" key="8">
    <source>
        <dbReference type="EMBL" id="KAF5367483.1"/>
    </source>
</evidence>
<organism evidence="8 9">
    <name type="scientific">Tetrapyrgos nigripes</name>
    <dbReference type="NCBI Taxonomy" id="182062"/>
    <lineage>
        <taxon>Eukaryota</taxon>
        <taxon>Fungi</taxon>
        <taxon>Dikarya</taxon>
        <taxon>Basidiomycota</taxon>
        <taxon>Agaricomycotina</taxon>
        <taxon>Agaricomycetes</taxon>
        <taxon>Agaricomycetidae</taxon>
        <taxon>Agaricales</taxon>
        <taxon>Marasmiineae</taxon>
        <taxon>Marasmiaceae</taxon>
        <taxon>Tetrapyrgos</taxon>
    </lineage>
</organism>
<dbReference type="GO" id="GO:0000776">
    <property type="term" value="C:kinetochore"/>
    <property type="evidence" value="ECO:0007669"/>
    <property type="project" value="UniProtKB-KW"/>
</dbReference>
<feature type="compositionally biased region" description="Acidic residues" evidence="5">
    <location>
        <begin position="794"/>
        <end position="805"/>
    </location>
</feature>
<dbReference type="Gene3D" id="1.10.510.10">
    <property type="entry name" value="Transferase(Phosphotransferase) domain 1"/>
    <property type="match status" value="1"/>
</dbReference>
<dbReference type="PANTHER" id="PTHR14030:SF4">
    <property type="entry name" value="BUB1 KINASE, ISOFORM A-RELATED"/>
    <property type="match status" value="1"/>
</dbReference>
<feature type="compositionally biased region" description="Polar residues" evidence="5">
    <location>
        <begin position="405"/>
        <end position="416"/>
    </location>
</feature>
<dbReference type="EMBL" id="JAACJM010000019">
    <property type="protein sequence ID" value="KAF5367483.1"/>
    <property type="molecule type" value="Genomic_DNA"/>
</dbReference>
<dbReference type="GO" id="GO:0051754">
    <property type="term" value="P:meiotic sister chromatid cohesion, centromeric"/>
    <property type="evidence" value="ECO:0007669"/>
    <property type="project" value="TreeGrafter"/>
</dbReference>
<gene>
    <name evidence="8" type="ORF">D9758_003721</name>
</gene>
<comment type="subcellular location">
    <subcellularLocation>
        <location evidence="1">Chromosome</location>
        <location evidence="1">Centromere</location>
        <location evidence="1">Kinetochore</location>
    </subcellularLocation>
</comment>
<keyword evidence="4" id="KW-0137">Centromere</keyword>
<dbReference type="PANTHER" id="PTHR14030">
    <property type="entry name" value="MITOTIC CHECKPOINT SERINE/THREONINE-PROTEIN KINASE BUB1"/>
    <property type="match status" value="1"/>
</dbReference>
<feature type="compositionally biased region" description="Polar residues" evidence="5">
    <location>
        <begin position="380"/>
        <end position="398"/>
    </location>
</feature>
<protein>
    <submittedName>
        <fullName evidence="8">Uncharacterized protein</fullName>
    </submittedName>
</protein>
<feature type="domain" description="BUB1 N-terminal" evidence="7">
    <location>
        <begin position="12"/>
        <end position="168"/>
    </location>
</feature>
<dbReference type="SMART" id="SM00777">
    <property type="entry name" value="Mad3_BUB1_I"/>
    <property type="match status" value="1"/>
</dbReference>
<dbReference type="PROSITE" id="PS51489">
    <property type="entry name" value="BUB1_N"/>
    <property type="match status" value="1"/>
</dbReference>
<feature type="domain" description="Protein kinase" evidence="6">
    <location>
        <begin position="769"/>
        <end position="1102"/>
    </location>
</feature>
<proteinExistence type="predicted"/>
<keyword evidence="3" id="KW-0995">Kinetochore</keyword>
<dbReference type="InterPro" id="IPR015661">
    <property type="entry name" value="Bub1/Mad3"/>
</dbReference>
<feature type="region of interest" description="Disordered" evidence="5">
    <location>
        <begin position="783"/>
        <end position="805"/>
    </location>
</feature>
<keyword evidence="9" id="KW-1185">Reference proteome</keyword>
<comment type="caution">
    <text evidence="8">The sequence shown here is derived from an EMBL/GenBank/DDBJ whole genome shotgun (WGS) entry which is preliminary data.</text>
</comment>
<dbReference type="SUPFAM" id="SSF56112">
    <property type="entry name" value="Protein kinase-like (PK-like)"/>
    <property type="match status" value="1"/>
</dbReference>
<evidence type="ECO:0000256" key="2">
    <source>
        <dbReference type="ARBA" id="ARBA00022454"/>
    </source>
</evidence>
<reference evidence="8 9" key="1">
    <citation type="journal article" date="2020" name="ISME J.">
        <title>Uncovering the hidden diversity of litter-decomposition mechanisms in mushroom-forming fungi.</title>
        <authorList>
            <person name="Floudas D."/>
            <person name="Bentzer J."/>
            <person name="Ahren D."/>
            <person name="Johansson T."/>
            <person name="Persson P."/>
            <person name="Tunlid A."/>
        </authorList>
    </citation>
    <scope>NUCLEOTIDE SEQUENCE [LARGE SCALE GENOMIC DNA]</scope>
    <source>
        <strain evidence="8 9">CBS 291.85</strain>
    </source>
</reference>
<dbReference type="SMART" id="SM00220">
    <property type="entry name" value="S_TKc"/>
    <property type="match status" value="1"/>
</dbReference>
<dbReference type="InterPro" id="IPR013212">
    <property type="entry name" value="Mad3/Bub1_I"/>
</dbReference>
<feature type="region of interest" description="Disordered" evidence="5">
    <location>
        <begin position="491"/>
        <end position="601"/>
    </location>
</feature>
<dbReference type="GO" id="GO:0005634">
    <property type="term" value="C:nucleus"/>
    <property type="evidence" value="ECO:0007669"/>
    <property type="project" value="TreeGrafter"/>
</dbReference>
<feature type="region of interest" description="Disordered" evidence="5">
    <location>
        <begin position="345"/>
        <end position="472"/>
    </location>
</feature>
<dbReference type="Pfam" id="PF00069">
    <property type="entry name" value="Pkinase"/>
    <property type="match status" value="1"/>
</dbReference>
<evidence type="ECO:0000256" key="3">
    <source>
        <dbReference type="ARBA" id="ARBA00022838"/>
    </source>
</evidence>
<dbReference type="InterPro" id="IPR000719">
    <property type="entry name" value="Prot_kinase_dom"/>
</dbReference>
<dbReference type="InterPro" id="IPR011009">
    <property type="entry name" value="Kinase-like_dom_sf"/>
</dbReference>
<feature type="region of interest" description="Disordered" evidence="5">
    <location>
        <begin position="144"/>
        <end position="182"/>
    </location>
</feature>
<dbReference type="Gene3D" id="6.10.20.170">
    <property type="match status" value="1"/>
</dbReference>
<evidence type="ECO:0000256" key="1">
    <source>
        <dbReference type="ARBA" id="ARBA00004629"/>
    </source>
</evidence>
<feature type="compositionally biased region" description="Low complexity" evidence="5">
    <location>
        <begin position="231"/>
        <end position="244"/>
    </location>
</feature>
<dbReference type="PROSITE" id="PS00108">
    <property type="entry name" value="PROTEIN_KINASE_ST"/>
    <property type="match status" value="1"/>
</dbReference>
<dbReference type="AlphaFoldDB" id="A0A8H5GM26"/>